<feature type="compositionally biased region" description="Basic residues" evidence="5">
    <location>
        <begin position="23"/>
        <end position="42"/>
    </location>
</feature>
<proteinExistence type="inferred from homology"/>
<keyword evidence="6" id="KW-1185">Reference proteome</keyword>
<organism evidence="6 7">
    <name type="scientific">Ditylenchus dipsaci</name>
    <dbReference type="NCBI Taxonomy" id="166011"/>
    <lineage>
        <taxon>Eukaryota</taxon>
        <taxon>Metazoa</taxon>
        <taxon>Ecdysozoa</taxon>
        <taxon>Nematoda</taxon>
        <taxon>Chromadorea</taxon>
        <taxon>Rhabditida</taxon>
        <taxon>Tylenchina</taxon>
        <taxon>Tylenchomorpha</taxon>
        <taxon>Sphaerularioidea</taxon>
        <taxon>Anguinidae</taxon>
        <taxon>Anguininae</taxon>
        <taxon>Ditylenchus</taxon>
    </lineage>
</organism>
<evidence type="ECO:0000256" key="3">
    <source>
        <dbReference type="ARBA" id="ARBA00023274"/>
    </source>
</evidence>
<name>A0A915DXM0_9BILA</name>
<evidence type="ECO:0000256" key="4">
    <source>
        <dbReference type="RuleBase" id="RU364026"/>
    </source>
</evidence>
<evidence type="ECO:0000313" key="6">
    <source>
        <dbReference type="Proteomes" id="UP000887574"/>
    </source>
</evidence>
<evidence type="ECO:0000313" key="7">
    <source>
        <dbReference type="WBParaSite" id="jg24542"/>
    </source>
</evidence>
<keyword evidence="2 4" id="KW-0689">Ribosomal protein</keyword>
<comment type="similarity">
    <text evidence="1 4">Belongs to the eukaryotic ribosomal protein eL29 family.</text>
</comment>
<accession>A0A915DXM0</accession>
<evidence type="ECO:0000256" key="2">
    <source>
        <dbReference type="ARBA" id="ARBA00022980"/>
    </source>
</evidence>
<dbReference type="InterPro" id="IPR002673">
    <property type="entry name" value="Ribosomal_eL29"/>
</dbReference>
<dbReference type="Gene3D" id="6.10.140.1730">
    <property type="match status" value="1"/>
</dbReference>
<reference evidence="7" key="1">
    <citation type="submission" date="2022-11" db="UniProtKB">
        <authorList>
            <consortium name="WormBaseParasite"/>
        </authorList>
    </citation>
    <scope>IDENTIFICATION</scope>
</reference>
<dbReference type="GO" id="GO:0003735">
    <property type="term" value="F:structural constituent of ribosome"/>
    <property type="evidence" value="ECO:0007669"/>
    <property type="project" value="UniProtKB-UniRule"/>
</dbReference>
<dbReference type="Pfam" id="PF01779">
    <property type="entry name" value="Ribosomal_L29e"/>
    <property type="match status" value="1"/>
</dbReference>
<dbReference type="Proteomes" id="UP000887574">
    <property type="component" value="Unplaced"/>
</dbReference>
<evidence type="ECO:0000256" key="1">
    <source>
        <dbReference type="ARBA" id="ARBA00010247"/>
    </source>
</evidence>
<dbReference type="WBParaSite" id="jg24542">
    <property type="protein sequence ID" value="jg24542"/>
    <property type="gene ID" value="jg24542"/>
</dbReference>
<keyword evidence="3 4" id="KW-0687">Ribonucleoprotein</keyword>
<dbReference type="PANTHER" id="PTHR12884">
    <property type="entry name" value="60S RIBOSOMAL PROTEIN L29"/>
    <property type="match status" value="1"/>
</dbReference>
<dbReference type="AlphaFoldDB" id="A0A915DXM0"/>
<dbReference type="PANTHER" id="PTHR12884:SF0">
    <property type="entry name" value="60S RIBOSOMAL PROTEIN L29"/>
    <property type="match status" value="1"/>
</dbReference>
<dbReference type="GO" id="GO:0002181">
    <property type="term" value="P:cytoplasmic translation"/>
    <property type="evidence" value="ECO:0007669"/>
    <property type="project" value="TreeGrafter"/>
</dbReference>
<feature type="region of interest" description="Disordered" evidence="5">
    <location>
        <begin position="17"/>
        <end position="52"/>
    </location>
</feature>
<dbReference type="GO" id="GO:0022625">
    <property type="term" value="C:cytosolic large ribosomal subunit"/>
    <property type="evidence" value="ECO:0007669"/>
    <property type="project" value="TreeGrafter"/>
</dbReference>
<evidence type="ECO:0000256" key="5">
    <source>
        <dbReference type="SAM" id="MobiDB-lite"/>
    </source>
</evidence>
<protein>
    <recommendedName>
        <fullName evidence="4">60S ribosomal protein L29</fullName>
    </recommendedName>
</protein>
<sequence>MNENVIKGIKVNTVLNSAEFKEPHHHNQNKKDHRNGIHKPARQRYQSMKGVDPKFLRNLRYAKKNNKRHQHAQPLESKA</sequence>